<dbReference type="OrthoDB" id="1915375at2759"/>
<evidence type="ECO:0000256" key="6">
    <source>
        <dbReference type="SAM" id="SignalP"/>
    </source>
</evidence>
<feature type="chain" id="PRO_5040197345" evidence="6">
    <location>
        <begin position="18"/>
        <end position="176"/>
    </location>
</feature>
<dbReference type="GO" id="GO:0016787">
    <property type="term" value="F:hydrolase activity"/>
    <property type="evidence" value="ECO:0007669"/>
    <property type="project" value="UniProtKB-KW"/>
</dbReference>
<dbReference type="PANTHER" id="PTHR12486">
    <property type="entry name" value="APRATAXIN-RELATED"/>
    <property type="match status" value="1"/>
</dbReference>
<feature type="short sequence motif" description="Histidine triad motif" evidence="4">
    <location>
        <begin position="122"/>
        <end position="126"/>
    </location>
</feature>
<proteinExistence type="predicted"/>
<organism evidence="8 9">
    <name type="scientific">Collybia nuda</name>
    <dbReference type="NCBI Taxonomy" id="64659"/>
    <lineage>
        <taxon>Eukaryota</taxon>
        <taxon>Fungi</taxon>
        <taxon>Dikarya</taxon>
        <taxon>Basidiomycota</taxon>
        <taxon>Agaricomycotina</taxon>
        <taxon>Agaricomycetes</taxon>
        <taxon>Agaricomycetidae</taxon>
        <taxon>Agaricales</taxon>
        <taxon>Tricholomatineae</taxon>
        <taxon>Clitocybaceae</taxon>
        <taxon>Collybia</taxon>
    </lineage>
</organism>
<evidence type="ECO:0000256" key="3">
    <source>
        <dbReference type="PIRSR" id="PIRSR601310-1"/>
    </source>
</evidence>
<evidence type="ECO:0000256" key="5">
    <source>
        <dbReference type="PROSITE-ProRule" id="PRU00464"/>
    </source>
</evidence>
<keyword evidence="2" id="KW-0378">Hydrolase</keyword>
<keyword evidence="6" id="KW-0732">Signal</keyword>
<dbReference type="GO" id="GO:0000166">
    <property type="term" value="F:nucleotide binding"/>
    <property type="evidence" value="ECO:0007669"/>
    <property type="project" value="UniProtKB-KW"/>
</dbReference>
<evidence type="ECO:0000256" key="2">
    <source>
        <dbReference type="ARBA" id="ARBA00022801"/>
    </source>
</evidence>
<dbReference type="SUPFAM" id="SSF54197">
    <property type="entry name" value="HIT-like"/>
    <property type="match status" value="1"/>
</dbReference>
<dbReference type="EMBL" id="MU150416">
    <property type="protein sequence ID" value="KAF9456569.1"/>
    <property type="molecule type" value="Genomic_DNA"/>
</dbReference>
<protein>
    <submittedName>
        <fullName evidence="8">HIT-like protein</fullName>
    </submittedName>
</protein>
<dbReference type="InterPro" id="IPR036265">
    <property type="entry name" value="HIT-like_sf"/>
</dbReference>
<gene>
    <name evidence="8" type="ORF">BDZ94DRAFT_1275315</name>
</gene>
<dbReference type="PROSITE" id="PS51084">
    <property type="entry name" value="HIT_2"/>
    <property type="match status" value="1"/>
</dbReference>
<dbReference type="InterPro" id="IPR011146">
    <property type="entry name" value="HIT-like"/>
</dbReference>
<accession>A0A9P5XTQ4</accession>
<dbReference type="Proteomes" id="UP000807353">
    <property type="component" value="Unassembled WGS sequence"/>
</dbReference>
<dbReference type="InterPro" id="IPR001310">
    <property type="entry name" value="Histidine_triad_HIT"/>
</dbReference>
<evidence type="ECO:0000313" key="8">
    <source>
        <dbReference type="EMBL" id="KAF9456569.1"/>
    </source>
</evidence>
<dbReference type="Pfam" id="PF11969">
    <property type="entry name" value="DcpS_C"/>
    <property type="match status" value="1"/>
</dbReference>
<feature type="domain" description="HIT" evidence="7">
    <location>
        <begin position="30"/>
        <end position="139"/>
    </location>
</feature>
<evidence type="ECO:0000259" key="7">
    <source>
        <dbReference type="PROSITE" id="PS51084"/>
    </source>
</evidence>
<dbReference type="AlphaFoldDB" id="A0A9P5XTQ4"/>
<comment type="caution">
    <text evidence="8">The sequence shown here is derived from an EMBL/GenBank/DDBJ whole genome shotgun (WGS) entry which is preliminary data.</text>
</comment>
<evidence type="ECO:0000313" key="9">
    <source>
        <dbReference type="Proteomes" id="UP000807353"/>
    </source>
</evidence>
<dbReference type="PRINTS" id="PR00332">
    <property type="entry name" value="HISTRIAD"/>
</dbReference>
<keyword evidence="1" id="KW-0547">Nucleotide-binding</keyword>
<evidence type="ECO:0000256" key="4">
    <source>
        <dbReference type="PIRSR" id="PIRSR601310-3"/>
    </source>
</evidence>
<dbReference type="Gene3D" id="3.30.428.10">
    <property type="entry name" value="HIT-like"/>
    <property type="match status" value="1"/>
</dbReference>
<feature type="signal peptide" evidence="6">
    <location>
        <begin position="1"/>
        <end position="17"/>
    </location>
</feature>
<name>A0A9P5XTQ4_9AGAR</name>
<keyword evidence="9" id="KW-1185">Reference proteome</keyword>
<sequence>MFGFFMSLFSCVGSTQTSDDGHFSLMKSCTFCHVSKPNGFRIVWEDDTFCAFIDHKPAAEHHLLIIPKIHITSVRSLTKKDTIMVQSMERIGHDILDGLSVSPSARRMGFHIPPFNSVDHLHLHVHGLPYASPFREAKYMISKDSHGNEKGYGWFAEVGQVIRILEKGGRVRVSPC</sequence>
<feature type="short sequence motif" description="Histidine triad motif" evidence="5">
    <location>
        <begin position="120"/>
        <end position="124"/>
    </location>
</feature>
<feature type="active site" description="Tele-AMP-histidine intermediate" evidence="3">
    <location>
        <position position="124"/>
    </location>
</feature>
<evidence type="ECO:0000256" key="1">
    <source>
        <dbReference type="ARBA" id="ARBA00022741"/>
    </source>
</evidence>
<dbReference type="PANTHER" id="PTHR12486:SF5">
    <property type="entry name" value="ADENOSINE 5'-MONOPHOSPHORAMIDASE HINT3"/>
    <property type="match status" value="1"/>
</dbReference>
<reference evidence="8" key="1">
    <citation type="submission" date="2020-11" db="EMBL/GenBank/DDBJ databases">
        <authorList>
            <consortium name="DOE Joint Genome Institute"/>
            <person name="Ahrendt S."/>
            <person name="Riley R."/>
            <person name="Andreopoulos W."/>
            <person name="Labutti K."/>
            <person name="Pangilinan J."/>
            <person name="Ruiz-Duenas F.J."/>
            <person name="Barrasa J.M."/>
            <person name="Sanchez-Garcia M."/>
            <person name="Camarero S."/>
            <person name="Miyauchi S."/>
            <person name="Serrano A."/>
            <person name="Linde D."/>
            <person name="Babiker R."/>
            <person name="Drula E."/>
            <person name="Ayuso-Fernandez I."/>
            <person name="Pacheco R."/>
            <person name="Padilla G."/>
            <person name="Ferreira P."/>
            <person name="Barriuso J."/>
            <person name="Kellner H."/>
            <person name="Castanera R."/>
            <person name="Alfaro M."/>
            <person name="Ramirez L."/>
            <person name="Pisabarro A.G."/>
            <person name="Kuo A."/>
            <person name="Tritt A."/>
            <person name="Lipzen A."/>
            <person name="He G."/>
            <person name="Yan M."/>
            <person name="Ng V."/>
            <person name="Cullen D."/>
            <person name="Martin F."/>
            <person name="Rosso M.-N."/>
            <person name="Henrissat B."/>
            <person name="Hibbett D."/>
            <person name="Martinez A.T."/>
            <person name="Grigoriev I.V."/>
        </authorList>
    </citation>
    <scope>NUCLEOTIDE SEQUENCE</scope>
    <source>
        <strain evidence="8">CBS 247.69</strain>
    </source>
</reference>